<keyword evidence="4 12" id="KW-0227">DNA damage</keyword>
<evidence type="ECO:0000259" key="13">
    <source>
        <dbReference type="SMART" id="SM00478"/>
    </source>
</evidence>
<accession>A0A1G6C5X6</accession>
<dbReference type="SMART" id="SM00525">
    <property type="entry name" value="FES"/>
    <property type="match status" value="1"/>
</dbReference>
<dbReference type="SMART" id="SM00478">
    <property type="entry name" value="ENDO3c"/>
    <property type="match status" value="1"/>
</dbReference>
<dbReference type="GO" id="GO:0006285">
    <property type="term" value="P:base-excision repair, AP site formation"/>
    <property type="evidence" value="ECO:0007669"/>
    <property type="project" value="TreeGrafter"/>
</dbReference>
<dbReference type="FunFam" id="1.10.1670.10:FF:000001">
    <property type="entry name" value="Endonuclease III"/>
    <property type="match status" value="1"/>
</dbReference>
<dbReference type="RefSeq" id="WP_074486170.1">
    <property type="nucleotide sequence ID" value="NZ_FMXP01000018.1"/>
</dbReference>
<dbReference type="NCBIfam" id="TIGR01083">
    <property type="entry name" value="nth"/>
    <property type="match status" value="1"/>
</dbReference>
<feature type="domain" description="HhH-GPD" evidence="13">
    <location>
        <begin position="42"/>
        <end position="190"/>
    </location>
</feature>
<dbReference type="Pfam" id="PF00633">
    <property type="entry name" value="HHH"/>
    <property type="match status" value="1"/>
</dbReference>
<dbReference type="InterPro" id="IPR000445">
    <property type="entry name" value="HhH_motif"/>
</dbReference>
<keyword evidence="15" id="KW-1185">Reference proteome</keyword>
<dbReference type="Pfam" id="PF10576">
    <property type="entry name" value="EndIII_4Fe-2S"/>
    <property type="match status" value="1"/>
</dbReference>
<evidence type="ECO:0000256" key="2">
    <source>
        <dbReference type="ARBA" id="ARBA00022485"/>
    </source>
</evidence>
<keyword evidence="10 12" id="KW-0456">Lyase</keyword>
<dbReference type="AlphaFoldDB" id="A0A1G6C5X6"/>
<dbReference type="GO" id="GO:0051539">
    <property type="term" value="F:4 iron, 4 sulfur cluster binding"/>
    <property type="evidence" value="ECO:0007669"/>
    <property type="project" value="UniProtKB-UniRule"/>
</dbReference>
<dbReference type="InterPro" id="IPR003651">
    <property type="entry name" value="Endonuclease3_FeS-loop_motif"/>
</dbReference>
<dbReference type="FunFam" id="1.10.340.30:FF:000001">
    <property type="entry name" value="Endonuclease III"/>
    <property type="match status" value="1"/>
</dbReference>
<comment type="catalytic activity">
    <reaction evidence="12">
        <text>2'-deoxyribonucleotide-(2'-deoxyribose 5'-phosphate)-2'-deoxyribonucleotide-DNA = a 3'-end 2'-deoxyribonucleotide-(2,3-dehydro-2,3-deoxyribose 5'-phosphate)-DNA + a 5'-end 5'-phospho-2'-deoxyribonucleoside-DNA + H(+)</text>
        <dbReference type="Rhea" id="RHEA:66592"/>
        <dbReference type="Rhea" id="RHEA-COMP:13180"/>
        <dbReference type="Rhea" id="RHEA-COMP:16897"/>
        <dbReference type="Rhea" id="RHEA-COMP:17067"/>
        <dbReference type="ChEBI" id="CHEBI:15378"/>
        <dbReference type="ChEBI" id="CHEBI:136412"/>
        <dbReference type="ChEBI" id="CHEBI:157695"/>
        <dbReference type="ChEBI" id="CHEBI:167181"/>
        <dbReference type="EC" id="4.2.99.18"/>
    </reaction>
</comment>
<evidence type="ECO:0000256" key="6">
    <source>
        <dbReference type="ARBA" id="ARBA00023004"/>
    </source>
</evidence>
<keyword evidence="5 12" id="KW-0378">Hydrolase</keyword>
<evidence type="ECO:0000256" key="5">
    <source>
        <dbReference type="ARBA" id="ARBA00022801"/>
    </source>
</evidence>
<name>A0A1G6C5X6_9STRE</name>
<dbReference type="InterPro" id="IPR004036">
    <property type="entry name" value="Endonuclease-III-like_CS2"/>
</dbReference>
<evidence type="ECO:0000256" key="10">
    <source>
        <dbReference type="ARBA" id="ARBA00023239"/>
    </source>
</evidence>
<dbReference type="EC" id="4.2.99.18" evidence="12"/>
<dbReference type="GO" id="GO:0140078">
    <property type="term" value="F:class I DNA-(apurinic or apyrimidinic site) endonuclease activity"/>
    <property type="evidence" value="ECO:0007669"/>
    <property type="project" value="UniProtKB-EC"/>
</dbReference>
<feature type="binding site" evidence="12">
    <location>
        <position position="202"/>
    </location>
    <ligand>
        <name>[4Fe-4S] cluster</name>
        <dbReference type="ChEBI" id="CHEBI:49883"/>
    </ligand>
</feature>
<sequence>MRIGRERLKKVLAIIGEMFPDAHGELEWDREKPFQLLVAVILSAQTTDKAVNKVTPSLWEKYPEIEDLAHANLLDVENSLRTIGLYKNKAKNIIKTARAVLRDFDGRVPKTHKELETLPGVGRKTANVVLGEVYGIPSIAVDTHVSRIAKRLNISAPDADVAEIEQDLMKKIPKRDWIVTHHRLIFFGRYHCLAKNPKCETCPLQSYCKYYKEISR</sequence>
<dbReference type="PROSITE" id="PS01155">
    <property type="entry name" value="ENDONUCLEASE_III_2"/>
    <property type="match status" value="1"/>
</dbReference>
<dbReference type="EMBL" id="FMXP01000018">
    <property type="protein sequence ID" value="SDB28241.1"/>
    <property type="molecule type" value="Genomic_DNA"/>
</dbReference>
<keyword evidence="7 12" id="KW-0411">Iron-sulfur</keyword>
<proteinExistence type="inferred from homology"/>
<keyword evidence="3 12" id="KW-0479">Metal-binding</keyword>
<dbReference type="InterPro" id="IPR003265">
    <property type="entry name" value="HhH-GPD_domain"/>
</dbReference>
<dbReference type="PANTHER" id="PTHR10359:SF18">
    <property type="entry name" value="ENDONUCLEASE III"/>
    <property type="match status" value="1"/>
</dbReference>
<evidence type="ECO:0000256" key="8">
    <source>
        <dbReference type="ARBA" id="ARBA00023125"/>
    </source>
</evidence>
<evidence type="ECO:0000256" key="3">
    <source>
        <dbReference type="ARBA" id="ARBA00022723"/>
    </source>
</evidence>
<evidence type="ECO:0000256" key="4">
    <source>
        <dbReference type="ARBA" id="ARBA00022763"/>
    </source>
</evidence>
<keyword evidence="8 12" id="KW-0238">DNA-binding</keyword>
<reference evidence="14 15" key="1">
    <citation type="submission" date="2016-10" db="EMBL/GenBank/DDBJ databases">
        <authorList>
            <person name="de Groot N.N."/>
        </authorList>
    </citation>
    <scope>NUCLEOTIDE SEQUENCE [LARGE SCALE GENOMIC DNA]</scope>
    <source>
        <strain evidence="14 15">A-4</strain>
    </source>
</reference>
<dbReference type="InterPro" id="IPR005759">
    <property type="entry name" value="Nth"/>
</dbReference>
<dbReference type="SUPFAM" id="SSF48150">
    <property type="entry name" value="DNA-glycosylase"/>
    <property type="match status" value="1"/>
</dbReference>
<gene>
    <name evidence="12" type="primary">nth</name>
    <name evidence="14" type="ORF">SAMN02910293_01414</name>
</gene>
<dbReference type="eggNOG" id="COG0177">
    <property type="taxonomic scope" value="Bacteria"/>
</dbReference>
<comment type="cofactor">
    <cofactor evidence="12">
        <name>[4Fe-4S] cluster</name>
        <dbReference type="ChEBI" id="CHEBI:49883"/>
    </cofactor>
    <text evidence="12">Binds 1 [4Fe-4S] cluster.</text>
</comment>
<evidence type="ECO:0000256" key="1">
    <source>
        <dbReference type="ARBA" id="ARBA00008343"/>
    </source>
</evidence>
<keyword evidence="6 12" id="KW-0408">Iron</keyword>
<dbReference type="HAMAP" id="MF_00942">
    <property type="entry name" value="Nth"/>
    <property type="match status" value="1"/>
</dbReference>
<dbReference type="InterPro" id="IPR011257">
    <property type="entry name" value="DNA_glycosylase"/>
</dbReference>
<dbReference type="GO" id="GO:0019104">
    <property type="term" value="F:DNA N-glycosylase activity"/>
    <property type="evidence" value="ECO:0007669"/>
    <property type="project" value="UniProtKB-UniRule"/>
</dbReference>
<keyword evidence="14" id="KW-0255">Endonuclease</keyword>
<comment type="similarity">
    <text evidence="1 12">Belongs to the Nth/MutY family.</text>
</comment>
<feature type="binding site" evidence="12">
    <location>
        <position position="192"/>
    </location>
    <ligand>
        <name>[4Fe-4S] cluster</name>
        <dbReference type="ChEBI" id="CHEBI:49883"/>
    </ligand>
</feature>
<dbReference type="PANTHER" id="PTHR10359">
    <property type="entry name" value="A/G-SPECIFIC ADENINE GLYCOSYLASE/ENDONUCLEASE III"/>
    <property type="match status" value="1"/>
</dbReference>
<evidence type="ECO:0000256" key="12">
    <source>
        <dbReference type="HAMAP-Rule" id="MF_00942"/>
    </source>
</evidence>
<dbReference type="Proteomes" id="UP000182508">
    <property type="component" value="Unassembled WGS sequence"/>
</dbReference>
<keyword evidence="2 12" id="KW-0004">4Fe-4S</keyword>
<keyword evidence="9 12" id="KW-0234">DNA repair</keyword>
<dbReference type="InterPro" id="IPR023170">
    <property type="entry name" value="HhH_base_excis_C"/>
</dbReference>
<comment type="function">
    <text evidence="12">DNA repair enzyme that has both DNA N-glycosylase activity and AP-lyase activity. The DNA N-glycosylase activity releases various damaged pyrimidines from DNA by cleaving the N-glycosidic bond, leaving an AP (apurinic/apyrimidinic) site. The AP-lyase activity cleaves the phosphodiester bond 3' to the AP site by a beta-elimination, leaving a 3'-terminal unsaturated sugar and a product with a terminal 5'-phosphate.</text>
</comment>
<evidence type="ECO:0000256" key="9">
    <source>
        <dbReference type="ARBA" id="ARBA00023204"/>
    </source>
</evidence>
<dbReference type="Gene3D" id="1.10.340.30">
    <property type="entry name" value="Hypothetical protein, domain 2"/>
    <property type="match status" value="1"/>
</dbReference>
<protein>
    <recommendedName>
        <fullName evidence="12">Endonuclease III</fullName>
        <ecNumber evidence="12">4.2.99.18</ecNumber>
    </recommendedName>
    <alternativeName>
        <fullName evidence="12">DNA-(apurinic or apyrimidinic site) lyase</fullName>
    </alternativeName>
</protein>
<dbReference type="GO" id="GO:0046872">
    <property type="term" value="F:metal ion binding"/>
    <property type="evidence" value="ECO:0007669"/>
    <property type="project" value="UniProtKB-KW"/>
</dbReference>
<feature type="binding site" evidence="12">
    <location>
        <position position="208"/>
    </location>
    <ligand>
        <name>[4Fe-4S] cluster</name>
        <dbReference type="ChEBI" id="CHEBI:49883"/>
    </ligand>
</feature>
<dbReference type="CDD" id="cd00056">
    <property type="entry name" value="ENDO3c"/>
    <property type="match status" value="1"/>
</dbReference>
<dbReference type="PROSITE" id="PS00764">
    <property type="entry name" value="ENDONUCLEASE_III_1"/>
    <property type="match status" value="1"/>
</dbReference>
<dbReference type="Pfam" id="PF00730">
    <property type="entry name" value="HhH-GPD"/>
    <property type="match status" value="1"/>
</dbReference>
<evidence type="ECO:0000313" key="14">
    <source>
        <dbReference type="EMBL" id="SDB28241.1"/>
    </source>
</evidence>
<organism evidence="14 15">
    <name type="scientific">Streptococcus henryi</name>
    <dbReference type="NCBI Taxonomy" id="439219"/>
    <lineage>
        <taxon>Bacteria</taxon>
        <taxon>Bacillati</taxon>
        <taxon>Bacillota</taxon>
        <taxon>Bacilli</taxon>
        <taxon>Lactobacillales</taxon>
        <taxon>Streptococcaceae</taxon>
        <taxon>Streptococcus</taxon>
    </lineage>
</organism>
<dbReference type="STRING" id="439219.SAMN02910293_01414"/>
<evidence type="ECO:0000313" key="15">
    <source>
        <dbReference type="Proteomes" id="UP000182508"/>
    </source>
</evidence>
<keyword evidence="14" id="KW-0540">Nuclease</keyword>
<evidence type="ECO:0000256" key="11">
    <source>
        <dbReference type="ARBA" id="ARBA00023295"/>
    </source>
</evidence>
<keyword evidence="11 12" id="KW-0326">Glycosidase</keyword>
<dbReference type="Gene3D" id="1.10.1670.10">
    <property type="entry name" value="Helix-hairpin-Helix base-excision DNA repair enzymes (C-terminal)"/>
    <property type="match status" value="1"/>
</dbReference>
<dbReference type="PIRSF" id="PIRSF001435">
    <property type="entry name" value="Nth"/>
    <property type="match status" value="1"/>
</dbReference>
<evidence type="ECO:0000256" key="7">
    <source>
        <dbReference type="ARBA" id="ARBA00023014"/>
    </source>
</evidence>
<dbReference type="GO" id="GO:0003677">
    <property type="term" value="F:DNA binding"/>
    <property type="evidence" value="ECO:0007669"/>
    <property type="project" value="UniProtKB-UniRule"/>
</dbReference>
<feature type="binding site" evidence="12">
    <location>
        <position position="199"/>
    </location>
    <ligand>
        <name>[4Fe-4S] cluster</name>
        <dbReference type="ChEBI" id="CHEBI:49883"/>
    </ligand>
</feature>
<dbReference type="InterPro" id="IPR004035">
    <property type="entry name" value="Endouclease-III_FeS-bd_BS"/>
</dbReference>